<reference evidence="2 3" key="1">
    <citation type="submission" date="2019-07" db="EMBL/GenBank/DDBJ databases">
        <authorList>
            <person name="Zhou L.-Y."/>
        </authorList>
    </citation>
    <scope>NUCLEOTIDE SEQUENCE [LARGE SCALE GENOMIC DNA]</scope>
    <source>
        <strain evidence="2 3">YIM 101269</strain>
    </source>
</reference>
<dbReference type="AlphaFoldDB" id="A0A553JVS2"/>
<dbReference type="Proteomes" id="UP000317638">
    <property type="component" value="Unassembled WGS sequence"/>
</dbReference>
<accession>A0A553JVS2</accession>
<dbReference type="PANTHER" id="PTHR46889">
    <property type="entry name" value="TRANSPOSASE INSF FOR INSERTION SEQUENCE IS3B-RELATED"/>
    <property type="match status" value="1"/>
</dbReference>
<dbReference type="InterPro" id="IPR050900">
    <property type="entry name" value="Transposase_IS3/IS150/IS904"/>
</dbReference>
<gene>
    <name evidence="2" type="ORF">FOJ82_15835</name>
</gene>
<protein>
    <submittedName>
        <fullName evidence="2">IS3 family transposase</fullName>
    </submittedName>
</protein>
<dbReference type="Pfam" id="PF13276">
    <property type="entry name" value="HTH_21"/>
    <property type="match status" value="1"/>
</dbReference>
<organism evidence="2 3">
    <name type="scientific">Tessaracoccus rhinocerotis</name>
    <dbReference type="NCBI Taxonomy" id="1689449"/>
    <lineage>
        <taxon>Bacteria</taxon>
        <taxon>Bacillati</taxon>
        <taxon>Actinomycetota</taxon>
        <taxon>Actinomycetes</taxon>
        <taxon>Propionibacteriales</taxon>
        <taxon>Propionibacteriaceae</taxon>
        <taxon>Tessaracoccus</taxon>
    </lineage>
</organism>
<dbReference type="PANTHER" id="PTHR46889:SF4">
    <property type="entry name" value="TRANSPOSASE INSO FOR INSERTION SEQUENCE ELEMENT IS911B-RELATED"/>
    <property type="match status" value="1"/>
</dbReference>
<comment type="caution">
    <text evidence="2">The sequence shown here is derived from an EMBL/GenBank/DDBJ whole genome shotgun (WGS) entry which is preliminary data.</text>
</comment>
<dbReference type="RefSeq" id="WP_143939471.1">
    <property type="nucleotide sequence ID" value="NZ_VKKG01000009.1"/>
</dbReference>
<keyword evidence="3" id="KW-1185">Reference proteome</keyword>
<evidence type="ECO:0000259" key="1">
    <source>
        <dbReference type="Pfam" id="PF13276"/>
    </source>
</evidence>
<evidence type="ECO:0000313" key="3">
    <source>
        <dbReference type="Proteomes" id="UP000317638"/>
    </source>
</evidence>
<proteinExistence type="predicted"/>
<dbReference type="EMBL" id="VKKG01000009">
    <property type="protein sequence ID" value="TRY16555.1"/>
    <property type="molecule type" value="Genomic_DNA"/>
</dbReference>
<feature type="domain" description="HTH-like" evidence="1">
    <location>
        <begin position="23"/>
        <end position="78"/>
    </location>
</feature>
<sequence>MQIAPSTYYANKHHTPSARTIRDAELVKEIRTVHSRNLGVYGARKVHAELQRQGQHVARCTVERLMRAEGLRGITRAKTLLSTALEFWSVPAGWFPVTVAMRTMLKGVLACRLVGFTRGRDAGPSHWRGNGSWSCWHRGGRCRRPPGRWECRALLRVLGRTAPRSG</sequence>
<evidence type="ECO:0000313" key="2">
    <source>
        <dbReference type="EMBL" id="TRY16555.1"/>
    </source>
</evidence>
<name>A0A553JVS2_9ACTN</name>
<dbReference type="InterPro" id="IPR025948">
    <property type="entry name" value="HTH-like_dom"/>
</dbReference>
<dbReference type="OrthoDB" id="4281720at2"/>